<dbReference type="InterPro" id="IPR051639">
    <property type="entry name" value="BCD1"/>
</dbReference>
<evidence type="ECO:0000256" key="5">
    <source>
        <dbReference type="ARBA" id="ARBA00049598"/>
    </source>
</evidence>
<organism evidence="9 10">
    <name type="scientific">Basidiobolus ranarum</name>
    <dbReference type="NCBI Taxonomy" id="34480"/>
    <lineage>
        <taxon>Eukaryota</taxon>
        <taxon>Fungi</taxon>
        <taxon>Fungi incertae sedis</taxon>
        <taxon>Zoopagomycota</taxon>
        <taxon>Entomophthoromycotina</taxon>
        <taxon>Basidiobolomycetes</taxon>
        <taxon>Basidiobolales</taxon>
        <taxon>Basidiobolaceae</taxon>
        <taxon>Basidiobolus</taxon>
    </lineage>
</organism>
<evidence type="ECO:0000256" key="1">
    <source>
        <dbReference type="ARBA" id="ARBA00022553"/>
    </source>
</evidence>
<keyword evidence="2" id="KW-0479">Metal-binding</keyword>
<evidence type="ECO:0000313" key="10">
    <source>
        <dbReference type="Proteomes" id="UP001479436"/>
    </source>
</evidence>
<evidence type="ECO:0000259" key="8">
    <source>
        <dbReference type="PROSITE" id="PS51083"/>
    </source>
</evidence>
<sequence length="339" mass="38946">MTSPKPEPVNTLHMKEENNQLCEYCKENTWKYKCPRCLLKTCSLNCSKQHKAETGCSGERSKNHFISLNQYDYNNMMSDYVFLEETSRTTDNAARENLSLNSEARRGAHRNNLLASNAKRHGVRLSRMSQGMKRRTCNKSIWHTKLKQIHWTVDWVFNECNLTLTDSRAPENKTLRELLTNHLENRPDNLLNLTKLTTYASAPLDSLILLMRVPFLPATRKEYWELSLDKPLQDSLFHKTIIEYPTIEVYTQRPEGITVVSEDVSSTYEIPKEIIPKPVEEKMAEITNVEELIATASTLPEDEEEDTTENDRILEELEAVASALSTDLGGTATIEMDKE</sequence>
<dbReference type="InterPro" id="IPR057721">
    <property type="entry name" value="BCD1_alpha/beta"/>
</dbReference>
<keyword evidence="4" id="KW-0862">Zinc</keyword>
<keyword evidence="1" id="KW-0597">Phosphoprotein</keyword>
<dbReference type="PROSITE" id="PS51083">
    <property type="entry name" value="ZF_HIT"/>
    <property type="match status" value="1"/>
</dbReference>
<evidence type="ECO:0000256" key="6">
    <source>
        <dbReference type="ARBA" id="ARBA00049654"/>
    </source>
</evidence>
<dbReference type="Proteomes" id="UP001479436">
    <property type="component" value="Unassembled WGS sequence"/>
</dbReference>
<dbReference type="InterPro" id="IPR007529">
    <property type="entry name" value="Znf_HIT"/>
</dbReference>
<evidence type="ECO:0000313" key="9">
    <source>
        <dbReference type="EMBL" id="KAK9768898.1"/>
    </source>
</evidence>
<keyword evidence="10" id="KW-1185">Reference proteome</keyword>
<evidence type="ECO:0000256" key="4">
    <source>
        <dbReference type="ARBA" id="ARBA00022833"/>
    </source>
</evidence>
<comment type="function">
    <text evidence="5">Required for box C/D snoRNAs accumulation involved in snoRNA processing, snoRNA transport to the nucleolus and ribosome biogenesis.</text>
</comment>
<evidence type="ECO:0000256" key="2">
    <source>
        <dbReference type="ARBA" id="ARBA00022723"/>
    </source>
</evidence>
<dbReference type="PANTHER" id="PTHR13483:SF3">
    <property type="entry name" value="BOX C_D SNORNA PROTEIN 1"/>
    <property type="match status" value="1"/>
</dbReference>
<keyword evidence="3 7" id="KW-0863">Zinc-finger</keyword>
<name>A0ABR2X531_9FUNG</name>
<dbReference type="EMBL" id="JASJQH010000002">
    <property type="protein sequence ID" value="KAK9768898.1"/>
    <property type="molecule type" value="Genomic_DNA"/>
</dbReference>
<dbReference type="Pfam" id="PF04438">
    <property type="entry name" value="zf-HIT"/>
    <property type="match status" value="1"/>
</dbReference>
<dbReference type="Gene3D" id="3.30.60.190">
    <property type="match status" value="1"/>
</dbReference>
<dbReference type="PANTHER" id="PTHR13483">
    <property type="entry name" value="BOX C_D SNORNA PROTEIN 1-RELATED"/>
    <property type="match status" value="1"/>
</dbReference>
<dbReference type="SUPFAM" id="SSF144232">
    <property type="entry name" value="HIT/MYND zinc finger-like"/>
    <property type="match status" value="1"/>
</dbReference>
<reference evidence="9 10" key="1">
    <citation type="submission" date="2023-04" db="EMBL/GenBank/DDBJ databases">
        <title>Genome of Basidiobolus ranarum AG-B5.</title>
        <authorList>
            <person name="Stajich J.E."/>
            <person name="Carter-House D."/>
            <person name="Gryganskyi A."/>
        </authorList>
    </citation>
    <scope>NUCLEOTIDE SEQUENCE [LARGE SCALE GENOMIC DNA]</scope>
    <source>
        <strain evidence="9 10">AG-B5</strain>
    </source>
</reference>
<proteinExistence type="inferred from homology"/>
<comment type="similarity">
    <text evidence="6">Belongs to the BCD1 family.</text>
</comment>
<comment type="caution">
    <text evidence="9">The sequence shown here is derived from an EMBL/GenBank/DDBJ whole genome shotgun (WGS) entry which is preliminary data.</text>
</comment>
<dbReference type="CDD" id="cd23023">
    <property type="entry name" value="zf-HIT_BCD1"/>
    <property type="match status" value="1"/>
</dbReference>
<evidence type="ECO:0000256" key="7">
    <source>
        <dbReference type="PROSITE-ProRule" id="PRU00453"/>
    </source>
</evidence>
<evidence type="ECO:0000256" key="3">
    <source>
        <dbReference type="ARBA" id="ARBA00022771"/>
    </source>
</evidence>
<feature type="domain" description="HIT-type" evidence="8">
    <location>
        <begin position="22"/>
        <end position="56"/>
    </location>
</feature>
<gene>
    <name evidence="9" type="primary">BCD1</name>
    <name evidence="9" type="ORF">K7432_000127</name>
</gene>
<dbReference type="Pfam" id="PF25790">
    <property type="entry name" value="BCD1"/>
    <property type="match status" value="1"/>
</dbReference>
<protein>
    <submittedName>
        <fullName evidence="9">Box C/D snoRNA accumulation</fullName>
    </submittedName>
</protein>
<accession>A0ABR2X531</accession>